<dbReference type="EC" id="1.3.-.-" evidence="3"/>
<dbReference type="Pfam" id="PF01494">
    <property type="entry name" value="FAD_binding_3"/>
    <property type="match status" value="1"/>
</dbReference>
<organism evidence="3 4">
    <name type="scientific">Kocuria varians</name>
    <name type="common">Micrococcus varians</name>
    <dbReference type="NCBI Taxonomy" id="1272"/>
    <lineage>
        <taxon>Bacteria</taxon>
        <taxon>Bacillati</taxon>
        <taxon>Actinomycetota</taxon>
        <taxon>Actinomycetes</taxon>
        <taxon>Micrococcales</taxon>
        <taxon>Micrococcaceae</taxon>
        <taxon>Kocuria</taxon>
    </lineage>
</organism>
<dbReference type="NCBIfam" id="TIGR02032">
    <property type="entry name" value="GG-red-SF"/>
    <property type="match status" value="1"/>
</dbReference>
<evidence type="ECO:0000256" key="1">
    <source>
        <dbReference type="SAM" id="MobiDB-lite"/>
    </source>
</evidence>
<gene>
    <name evidence="3" type="primary">menJ</name>
    <name evidence="3" type="ORF">CIB50_0000148</name>
</gene>
<evidence type="ECO:0000259" key="2">
    <source>
        <dbReference type="Pfam" id="PF01494"/>
    </source>
</evidence>
<evidence type="ECO:0000313" key="4">
    <source>
        <dbReference type="Proteomes" id="UP000216825"/>
    </source>
</evidence>
<keyword evidence="4" id="KW-1185">Reference proteome</keyword>
<accession>A0A7D7L1V7</accession>
<dbReference type="InterPro" id="IPR011777">
    <property type="entry name" value="Geranylgeranyl_Rdtase_fam"/>
</dbReference>
<reference evidence="3" key="1">
    <citation type="submission" date="2017-08" db="EMBL/GenBank/DDBJ databases">
        <authorList>
            <person name="Minaev M."/>
            <person name="Kurbakov K.A."/>
            <person name="Solodovnikova G.I."/>
            <person name="Kuznetsova O.A."/>
            <person name="Lisitsyn A.B."/>
        </authorList>
    </citation>
    <scope>NUCLEOTIDE SEQUENCE</scope>
    <source>
        <strain evidence="3">80</strain>
    </source>
</reference>
<protein>
    <submittedName>
        <fullName evidence="3">Menaquinone reductase</fullName>
        <ecNumber evidence="3">1.3.-.-</ecNumber>
    </submittedName>
</protein>
<evidence type="ECO:0000313" key="3">
    <source>
        <dbReference type="EMBL" id="QMS55464.1"/>
    </source>
</evidence>
<dbReference type="SUPFAM" id="SSF51905">
    <property type="entry name" value="FAD/NAD(P)-binding domain"/>
    <property type="match status" value="1"/>
</dbReference>
<dbReference type="AlphaFoldDB" id="A0A7D7L1V7"/>
<feature type="region of interest" description="Disordered" evidence="1">
    <location>
        <begin position="1"/>
        <end position="22"/>
    </location>
</feature>
<dbReference type="Proteomes" id="UP000216825">
    <property type="component" value="Chromosome"/>
</dbReference>
<sequence>MAHVRPAAAPRTRGAGRASAPETAEDCGAVKVLISGGGPAGATAAYWLASQGIRVTVLEKTAYPREKVCGDGLTPRAVKQMRLMGLPHGAEQGYRSNRGLRLVAGGRTVEFPWPQLTDFPSYGLVRTRAGFDEDLARHAQQAGAEIIEHRSVQDVLRDDTGRIVGLRAAVMDPGTGRRTTQTEDHHADLVLAADGNSTRTAVAAGLHRRQDRPMGVAVRTYYRSPRSELDWMEGWLELADGNDPHGALLPGYGWVFGVGDGTANVGLGILDTSPAFGKLDYRAVLRDWAASMPAEWTFDPEHQVGRIGSAALPMAANRTPHYLPGLMLLGDAAGLVSPFNGEGISNAMESALFAASCIVDAAGANGAQQRENALARYPELVRAEWGAHFTQGRTLAQLIGHPAILSAAVRSGMHVPALMRFAVQVMTELSDRPARSVTDRAIAVLDALTPAG</sequence>
<dbReference type="KEGG" id="kvr:CIB50_0000148"/>
<dbReference type="Gene3D" id="3.50.50.60">
    <property type="entry name" value="FAD/NAD(P)-binding domain"/>
    <property type="match status" value="1"/>
</dbReference>
<dbReference type="PANTHER" id="PTHR42685">
    <property type="entry name" value="GERANYLGERANYL DIPHOSPHATE REDUCTASE"/>
    <property type="match status" value="1"/>
</dbReference>
<dbReference type="PANTHER" id="PTHR42685:SF22">
    <property type="entry name" value="CONDITIONED MEDIUM FACTOR RECEPTOR 1"/>
    <property type="match status" value="1"/>
</dbReference>
<proteinExistence type="predicted"/>
<feature type="domain" description="FAD-binding" evidence="2">
    <location>
        <begin position="30"/>
        <end position="212"/>
    </location>
</feature>
<dbReference type="EMBL" id="CP059343">
    <property type="protein sequence ID" value="QMS55464.1"/>
    <property type="molecule type" value="Genomic_DNA"/>
</dbReference>
<reference evidence="3" key="2">
    <citation type="submission" date="2020-07" db="EMBL/GenBank/DDBJ databases">
        <title>Genome of starter culture bacteria Kocuria salsicia reveals its technological properties and safety for usage in meat industry.</title>
        <authorList>
            <person name="Michael M."/>
            <person name="Konstantin K."/>
            <person name="Evgenii K."/>
            <person name="Galina S."/>
            <person name="Oksana K."/>
            <person name="Andrei L."/>
        </authorList>
    </citation>
    <scope>NUCLEOTIDE SEQUENCE [LARGE SCALE GENOMIC DNA]</scope>
    <source>
        <strain evidence="3">80</strain>
    </source>
</reference>
<name>A0A7D7L1V7_KOCVA</name>
<dbReference type="PRINTS" id="PR00420">
    <property type="entry name" value="RNGMNOXGNASE"/>
</dbReference>
<feature type="compositionally biased region" description="Low complexity" evidence="1">
    <location>
        <begin position="1"/>
        <end position="21"/>
    </location>
</feature>
<dbReference type="GO" id="GO:0071949">
    <property type="term" value="F:FAD binding"/>
    <property type="evidence" value="ECO:0007669"/>
    <property type="project" value="InterPro"/>
</dbReference>
<dbReference type="GO" id="GO:0016628">
    <property type="term" value="F:oxidoreductase activity, acting on the CH-CH group of donors, NAD or NADP as acceptor"/>
    <property type="evidence" value="ECO:0007669"/>
    <property type="project" value="InterPro"/>
</dbReference>
<dbReference type="InterPro" id="IPR002938">
    <property type="entry name" value="FAD-bd"/>
</dbReference>
<keyword evidence="3" id="KW-0560">Oxidoreductase</keyword>
<dbReference type="InterPro" id="IPR036188">
    <property type="entry name" value="FAD/NAD-bd_sf"/>
</dbReference>
<dbReference type="InterPro" id="IPR050407">
    <property type="entry name" value="Geranylgeranyl_reductase"/>
</dbReference>